<evidence type="ECO:0000313" key="8">
    <source>
        <dbReference type="Proteomes" id="UP000743899"/>
    </source>
</evidence>
<keyword evidence="4" id="KW-0233">DNA recombination</keyword>
<dbReference type="Proteomes" id="UP000743899">
    <property type="component" value="Unassembled WGS sequence"/>
</dbReference>
<keyword evidence="3" id="KW-0238">DNA-binding</keyword>
<evidence type="ECO:0000256" key="1">
    <source>
        <dbReference type="ARBA" id="ARBA00009402"/>
    </source>
</evidence>
<proteinExistence type="inferred from homology"/>
<evidence type="ECO:0000313" key="7">
    <source>
        <dbReference type="EMBL" id="NCU17260.1"/>
    </source>
</evidence>
<evidence type="ECO:0000256" key="3">
    <source>
        <dbReference type="ARBA" id="ARBA00023125"/>
    </source>
</evidence>
<dbReference type="RefSeq" id="WP_161920093.1">
    <property type="nucleotide sequence ID" value="NZ_JAACYS010000017.1"/>
</dbReference>
<organism evidence="7 8">
    <name type="scientific">Pallidibacillus pasinlerensis</name>
    <dbReference type="NCBI Taxonomy" id="2703818"/>
    <lineage>
        <taxon>Bacteria</taxon>
        <taxon>Bacillati</taxon>
        <taxon>Bacillota</taxon>
        <taxon>Bacilli</taxon>
        <taxon>Bacillales</taxon>
        <taxon>Bacillaceae</taxon>
        <taxon>Pallidibacillus</taxon>
    </lineage>
</organism>
<reference evidence="7 8" key="1">
    <citation type="submission" date="2020-01" db="EMBL/GenBank/DDBJ databases">
        <title>A novel Bacillus sp. from Pasinler.</title>
        <authorList>
            <person name="Adiguzel A."/>
            <person name="Ay H."/>
            <person name="Baltaci M.O."/>
        </authorList>
    </citation>
    <scope>NUCLEOTIDE SEQUENCE [LARGE SCALE GENOMIC DNA]</scope>
    <source>
        <strain evidence="7 8">P1</strain>
    </source>
</reference>
<evidence type="ECO:0000256" key="4">
    <source>
        <dbReference type="ARBA" id="ARBA00023172"/>
    </source>
</evidence>
<keyword evidence="2" id="KW-0815">Transposition</keyword>
<name>A0ABX0A742_9BACI</name>
<dbReference type="InterPro" id="IPR047653">
    <property type="entry name" value="Tn3-like_transpos"/>
</dbReference>
<dbReference type="InterPro" id="IPR025296">
    <property type="entry name" value="DUF4158"/>
</dbReference>
<dbReference type="Pfam" id="PF13700">
    <property type="entry name" value="DUF4158"/>
    <property type="match status" value="1"/>
</dbReference>
<dbReference type="EMBL" id="JAACYS010000017">
    <property type="protein sequence ID" value="NCU17260.1"/>
    <property type="molecule type" value="Genomic_DNA"/>
</dbReference>
<evidence type="ECO:0000256" key="2">
    <source>
        <dbReference type="ARBA" id="ARBA00022578"/>
    </source>
</evidence>
<comment type="caution">
    <text evidence="7">The sequence shown here is derived from an EMBL/GenBank/DDBJ whole genome shotgun (WGS) entry which is preliminary data.</text>
</comment>
<dbReference type="Pfam" id="PF01526">
    <property type="entry name" value="DDE_Tnp_Tn3"/>
    <property type="match status" value="1"/>
</dbReference>
<feature type="domain" description="DUF4158" evidence="6">
    <location>
        <begin position="7"/>
        <end position="154"/>
    </location>
</feature>
<gene>
    <name evidence="7" type="ORF">GW534_05670</name>
</gene>
<sequence length="988" mass="116041">MKRNWELEELIEHFTLTPDEMKLIQTKRGDSKLGFAVLFKFFQYEARFPYYKNELPRSFIEFLAKQLFLNPSAFSNYDWTGRTITYHRSEIRNYFGFREITQQDIEEMINWLCQFVLYHNHEMNYVEEQVYQRFRDLRIEPPTPDRIERLIHSAINTYEKRFFDAIYKSLPKQTLTKLDSLIERIEDIEDTIEETSVSKKSISFHELKSDPGRVGLDTVFKELEKLNTIRQLNLPQDLFKDVPPKIIKKYRLRAATEDIRSLRRHPEPIRYTLLSSFFWLRSLEITDNLIELLIQIIHRINVRAERKVEKEILNDLRKVNNKYGILFNLAQAAVDNPEGIIREVLYPIVNEQTLKDLVKEFKHTGPAYREKIHTVIRASYGNHYRRMVPEILNILDFRSNNEVHRPVIEALGLIKKYAETGFHYFPITENVPINGVIRSVNKKIVVEKDDKGQERINRINYEISALQALRDKLRCKEIWVVGSDRYRNPDEDLPQDFEERREENYKALNQPLDAEAFILSIKQKMIKSLEKLNERIPKNSQVRITTKGNGWISISPYEPLPEPINLSRLKAEIMKRWPMTNLLDILKEADLRINFTDHFKTVGNREILDRATIQKRLILTLYGLGTNAGLKRVSAGEHGEKYNDLLYIRKKFIQKDNLRNAIAEVVNAIFRCKIKEIWGEGTTACASDSKKFGAWDQNLMTEWHIRYRGRGVMIYWHVAKNSTCIYSQLKSCSSSEVASMIEGLLRHCTDMNLQKNYVDTHGQSEVAFAFCHLLGFQLMPRLKSIHSQKLYRPDVGMTDTYPNLQPVMTRPINWELIRQQYDQMVKYATALRLGTAETEAILKRFTRNNLKHPTYQALAELGKAIKTIFLCEYLDSEEIRREIHEGLNVVENWNSANSFIFYGKGGEIATNRLEDQEIAVLSLHLLQNCLVYINTLMIQNILSENAWFDRMTPEDLRALTPLIYTHVNPYGIFKLDMSERLKIEVDSA</sequence>
<dbReference type="InterPro" id="IPR002513">
    <property type="entry name" value="Tn3_Tnp_DDE_dom"/>
</dbReference>
<accession>A0ABX0A742</accession>
<comment type="similarity">
    <text evidence="1">Belongs to the transposase 7 family.</text>
</comment>
<evidence type="ECO:0000259" key="5">
    <source>
        <dbReference type="Pfam" id="PF01526"/>
    </source>
</evidence>
<dbReference type="NCBIfam" id="NF033527">
    <property type="entry name" value="transpos_Tn3"/>
    <property type="match status" value="1"/>
</dbReference>
<evidence type="ECO:0000259" key="6">
    <source>
        <dbReference type="Pfam" id="PF13700"/>
    </source>
</evidence>
<protein>
    <submittedName>
        <fullName evidence="7">Tn3 family transposase</fullName>
    </submittedName>
</protein>
<feature type="domain" description="Tn3 transposase DDE" evidence="5">
    <location>
        <begin position="584"/>
        <end position="973"/>
    </location>
</feature>
<keyword evidence="8" id="KW-1185">Reference proteome</keyword>